<dbReference type="AlphaFoldDB" id="A0A9X0D214"/>
<protein>
    <submittedName>
        <fullName evidence="5">SHC SH2 domain-binding protein</fullName>
    </submittedName>
</protein>
<sequence length="178" mass="19258">MECCASNISIKNITFEQEGNDNEGIVVIKTGRVTFDDCDMRCETNGVAVESCGEMVMRQCKVHGAKSAGIIVSSGATLHLENNKLFDNGEFGKNSDLSAGLATGAILLEAKSDCKKTKAVLSDNYISNNHCYGICVKKDDDIFTASGDPEYGVQLEMTNNVFEENMHGDIGHFLVNTD</sequence>
<dbReference type="Proteomes" id="UP001163046">
    <property type="component" value="Unassembled WGS sequence"/>
</dbReference>
<name>A0A9X0D214_9CNID</name>
<dbReference type="InterPro" id="IPR006626">
    <property type="entry name" value="PbH1"/>
</dbReference>
<proteinExistence type="predicted"/>
<evidence type="ECO:0000256" key="1">
    <source>
        <dbReference type="ARBA" id="ARBA00004186"/>
    </source>
</evidence>
<dbReference type="SMART" id="SM00710">
    <property type="entry name" value="PbH1"/>
    <property type="match status" value="5"/>
</dbReference>
<feature type="domain" description="Right handed beta helix" evidence="4">
    <location>
        <begin position="5"/>
        <end position="92"/>
    </location>
</feature>
<reference evidence="5" key="1">
    <citation type="submission" date="2023-01" db="EMBL/GenBank/DDBJ databases">
        <title>Genome assembly of the deep-sea coral Lophelia pertusa.</title>
        <authorList>
            <person name="Herrera S."/>
            <person name="Cordes E."/>
        </authorList>
    </citation>
    <scope>NUCLEOTIDE SEQUENCE</scope>
    <source>
        <strain evidence="5">USNM1676648</strain>
        <tissue evidence="5">Polyp</tissue>
    </source>
</reference>
<dbReference type="InterPro" id="IPR011050">
    <property type="entry name" value="Pectin_lyase_fold/virulence"/>
</dbReference>
<dbReference type="InterPro" id="IPR045140">
    <property type="entry name" value="SHCBP1-like"/>
</dbReference>
<keyword evidence="6" id="KW-1185">Reference proteome</keyword>
<organism evidence="5 6">
    <name type="scientific">Desmophyllum pertusum</name>
    <dbReference type="NCBI Taxonomy" id="174260"/>
    <lineage>
        <taxon>Eukaryota</taxon>
        <taxon>Metazoa</taxon>
        <taxon>Cnidaria</taxon>
        <taxon>Anthozoa</taxon>
        <taxon>Hexacorallia</taxon>
        <taxon>Scleractinia</taxon>
        <taxon>Caryophylliina</taxon>
        <taxon>Caryophylliidae</taxon>
        <taxon>Desmophyllum</taxon>
    </lineage>
</organism>
<dbReference type="PANTHER" id="PTHR14695:SF4">
    <property type="entry name" value="PROTEIN NESSUN DORMA"/>
    <property type="match status" value="1"/>
</dbReference>
<comment type="caution">
    <text evidence="5">The sequence shown here is derived from an EMBL/GenBank/DDBJ whole genome shotgun (WGS) entry which is preliminary data.</text>
</comment>
<keyword evidence="3" id="KW-0206">Cytoskeleton</keyword>
<dbReference type="PANTHER" id="PTHR14695">
    <property type="entry name" value="SHC SH2-DOMAIN BINDING PROTEIN 1-RELATED"/>
    <property type="match status" value="1"/>
</dbReference>
<dbReference type="OrthoDB" id="5978115at2759"/>
<evidence type="ECO:0000313" key="5">
    <source>
        <dbReference type="EMBL" id="KAJ7384000.1"/>
    </source>
</evidence>
<dbReference type="SUPFAM" id="SSF51126">
    <property type="entry name" value="Pectin lyase-like"/>
    <property type="match status" value="1"/>
</dbReference>
<dbReference type="Gene3D" id="2.160.20.10">
    <property type="entry name" value="Single-stranded right-handed beta-helix, Pectin lyase-like"/>
    <property type="match status" value="1"/>
</dbReference>
<accession>A0A9X0D214</accession>
<evidence type="ECO:0000313" key="6">
    <source>
        <dbReference type="Proteomes" id="UP001163046"/>
    </source>
</evidence>
<dbReference type="EMBL" id="MU825892">
    <property type="protein sequence ID" value="KAJ7384000.1"/>
    <property type="molecule type" value="Genomic_DNA"/>
</dbReference>
<dbReference type="InterPro" id="IPR039448">
    <property type="entry name" value="Beta_helix"/>
</dbReference>
<evidence type="ECO:0000256" key="2">
    <source>
        <dbReference type="ARBA" id="ARBA00022490"/>
    </source>
</evidence>
<evidence type="ECO:0000259" key="4">
    <source>
        <dbReference type="Pfam" id="PF13229"/>
    </source>
</evidence>
<comment type="subcellular location">
    <subcellularLocation>
        <location evidence="1">Cytoplasm</location>
        <location evidence="1">Cytoskeleton</location>
        <location evidence="1">Spindle</location>
    </subcellularLocation>
</comment>
<keyword evidence="2" id="KW-0963">Cytoplasm</keyword>
<dbReference type="GO" id="GO:0005819">
    <property type="term" value="C:spindle"/>
    <property type="evidence" value="ECO:0007669"/>
    <property type="project" value="UniProtKB-SubCell"/>
</dbReference>
<dbReference type="InterPro" id="IPR012334">
    <property type="entry name" value="Pectin_lyas_fold"/>
</dbReference>
<dbReference type="Pfam" id="PF13229">
    <property type="entry name" value="Beta_helix"/>
    <property type="match status" value="1"/>
</dbReference>
<gene>
    <name evidence="5" type="primary">SHCBP1_2</name>
    <name evidence="5" type="ORF">OS493_024693</name>
</gene>
<evidence type="ECO:0000256" key="3">
    <source>
        <dbReference type="ARBA" id="ARBA00023212"/>
    </source>
</evidence>